<evidence type="ECO:0000259" key="8">
    <source>
        <dbReference type="PROSITE" id="PS51007"/>
    </source>
</evidence>
<protein>
    <submittedName>
        <fullName evidence="9">PQQ-dependent sugar dehydrogenase</fullName>
    </submittedName>
</protein>
<evidence type="ECO:0000256" key="6">
    <source>
        <dbReference type="PROSITE-ProRule" id="PRU00433"/>
    </source>
</evidence>
<keyword evidence="2 6" id="KW-0349">Heme</keyword>
<feature type="domain" description="Cytochrome c" evidence="8">
    <location>
        <begin position="582"/>
        <end position="675"/>
    </location>
</feature>
<comment type="caution">
    <text evidence="9">The sequence shown here is derived from an EMBL/GenBank/DDBJ whole genome shotgun (WGS) entry which is preliminary data.</text>
</comment>
<dbReference type="PANTHER" id="PTHR19328">
    <property type="entry name" value="HEDGEHOG-INTERACTING PROTEIN"/>
    <property type="match status" value="1"/>
</dbReference>
<dbReference type="Pfam" id="PF00034">
    <property type="entry name" value="Cytochrom_C"/>
    <property type="match status" value="1"/>
</dbReference>
<dbReference type="InterPro" id="IPR011042">
    <property type="entry name" value="6-blade_b-propeller_TolB-like"/>
</dbReference>
<dbReference type="InterPro" id="IPR036909">
    <property type="entry name" value="Cyt_c-like_dom_sf"/>
</dbReference>
<organism evidence="9 10">
    <name type="scientific">Luteolibacter soli</name>
    <dbReference type="NCBI Taxonomy" id="3135280"/>
    <lineage>
        <taxon>Bacteria</taxon>
        <taxon>Pseudomonadati</taxon>
        <taxon>Verrucomicrobiota</taxon>
        <taxon>Verrucomicrobiia</taxon>
        <taxon>Verrucomicrobiales</taxon>
        <taxon>Verrucomicrobiaceae</taxon>
        <taxon>Luteolibacter</taxon>
    </lineage>
</organism>
<dbReference type="PROSITE" id="PS51007">
    <property type="entry name" value="CYTC"/>
    <property type="match status" value="1"/>
</dbReference>
<gene>
    <name evidence="9" type="ORF">WKV53_23290</name>
</gene>
<evidence type="ECO:0000256" key="4">
    <source>
        <dbReference type="ARBA" id="ARBA00022982"/>
    </source>
</evidence>
<evidence type="ECO:0000256" key="3">
    <source>
        <dbReference type="ARBA" id="ARBA00022723"/>
    </source>
</evidence>
<sequence length="722" mass="78574">MSSSLTLRSVLLSGLAITCTPAAEIQSTTIVDNLRDPMEITLVPNGDIIVIEREGRVLRVRPSTGGVFEIGEVPVTALREADRNSPWAREDGLLGVTLDPAFAKNRRLYLYYSHPKEMLNRLSRFELKDGKLDLSSEKVLLDIPTDRRDRVCHHGGSLTFSPDGLLYLSTGDNTNPFESDGFAPMDDRDGHEHADSMRSAGNTNDLRGKILRIKPTENGYEIPKGNLFPPGTAKTRPEIYVMGCRNPFRISIDPKTRVLYWGEVGPDAGNEGSKGPRGHDEVNQAKQAGNFGWPFVIADNKPYAIVDFNTGKPGEITDPAKPKNPSIRNTGLVDLPPAQKAFIWYPYADSPEFPVMGSGGRNAMAGPVFYYDARRKFNLLGKEDDHSLLTYDWARSKMWKAKLGREEKLEKLEPVMDKLKHPMDLEMAADGTLWLLEYGGDWYFNKDGRIRSFHAADGNQPPTITVATSGTTYTATASDPDNDRVTIEWWLTQGVNETKVGTGTSVTLTSSGSELRAVATDAKGAIAIARVPLEAEKTLPPLTLDLTGKPDKLGFDEEVPFTVKGAADPSKIVVRARYIPPTGHDAGGPQFSSDIEKLVTSRQCFACHQVDKTSVGPAYLDVAMKYRGKPDEAARLQAKVKTGGGGVWGEVPMPPQVAVSDAEGETIIRAILALAQGMAETRGTDSGKLHLSPVGSAQPGGAWEITAEAAGYTAARTRVPAK</sequence>
<keyword evidence="4" id="KW-0249">Electron transport</keyword>
<feature type="chain" id="PRO_5046276815" evidence="7">
    <location>
        <begin position="23"/>
        <end position="722"/>
    </location>
</feature>
<proteinExistence type="predicted"/>
<dbReference type="Gene3D" id="2.120.10.30">
    <property type="entry name" value="TolB, C-terminal domain"/>
    <property type="match status" value="1"/>
</dbReference>
<feature type="signal peptide" evidence="7">
    <location>
        <begin position="1"/>
        <end position="22"/>
    </location>
</feature>
<dbReference type="SUPFAM" id="SSF46626">
    <property type="entry name" value="Cytochrome c"/>
    <property type="match status" value="1"/>
</dbReference>
<name>A0ABU9B0A5_9BACT</name>
<evidence type="ECO:0000256" key="5">
    <source>
        <dbReference type="ARBA" id="ARBA00023004"/>
    </source>
</evidence>
<evidence type="ECO:0000256" key="2">
    <source>
        <dbReference type="ARBA" id="ARBA00022617"/>
    </source>
</evidence>
<dbReference type="Gene3D" id="1.10.760.10">
    <property type="entry name" value="Cytochrome c-like domain"/>
    <property type="match status" value="1"/>
</dbReference>
<dbReference type="InterPro" id="IPR002324">
    <property type="entry name" value="Cyt_c_ID"/>
</dbReference>
<dbReference type="Proteomes" id="UP001371305">
    <property type="component" value="Unassembled WGS sequence"/>
</dbReference>
<evidence type="ECO:0000256" key="7">
    <source>
        <dbReference type="SAM" id="SignalP"/>
    </source>
</evidence>
<dbReference type="Pfam" id="PF07995">
    <property type="entry name" value="GSDH"/>
    <property type="match status" value="1"/>
</dbReference>
<keyword evidence="7" id="KW-0732">Signal</keyword>
<keyword evidence="5 6" id="KW-0408">Iron</keyword>
<keyword evidence="10" id="KW-1185">Reference proteome</keyword>
<evidence type="ECO:0000313" key="9">
    <source>
        <dbReference type="EMBL" id="MEK7953458.1"/>
    </source>
</evidence>
<dbReference type="SUPFAM" id="SSF50952">
    <property type="entry name" value="Soluble quinoprotein glucose dehydrogenase"/>
    <property type="match status" value="1"/>
</dbReference>
<keyword evidence="3 6" id="KW-0479">Metal-binding</keyword>
<reference evidence="9 10" key="1">
    <citation type="submission" date="2024-04" db="EMBL/GenBank/DDBJ databases">
        <title>Luteolibacter sp. isolated from soil.</title>
        <authorList>
            <person name="An J."/>
        </authorList>
    </citation>
    <scope>NUCLEOTIDE SEQUENCE [LARGE SCALE GENOMIC DNA]</scope>
    <source>
        <strain evidence="9 10">Y139</strain>
    </source>
</reference>
<dbReference type="EMBL" id="JBBUKT010000011">
    <property type="protein sequence ID" value="MEK7953458.1"/>
    <property type="molecule type" value="Genomic_DNA"/>
</dbReference>
<keyword evidence="1" id="KW-0813">Transport</keyword>
<dbReference type="InterPro" id="IPR012938">
    <property type="entry name" value="Glc/Sorbosone_DH"/>
</dbReference>
<dbReference type="InterPro" id="IPR011041">
    <property type="entry name" value="Quinoprot_gluc/sorb_DH_b-prop"/>
</dbReference>
<dbReference type="PANTHER" id="PTHR19328:SF75">
    <property type="entry name" value="ALDOSE SUGAR DEHYDROGENASE YLII"/>
    <property type="match status" value="1"/>
</dbReference>
<accession>A0ABU9B0A5</accession>
<dbReference type="InterPro" id="IPR009056">
    <property type="entry name" value="Cyt_c-like_dom"/>
</dbReference>
<dbReference type="RefSeq" id="WP_341407222.1">
    <property type="nucleotide sequence ID" value="NZ_JBBUKT010000011.1"/>
</dbReference>
<evidence type="ECO:0000313" key="10">
    <source>
        <dbReference type="Proteomes" id="UP001371305"/>
    </source>
</evidence>
<evidence type="ECO:0000256" key="1">
    <source>
        <dbReference type="ARBA" id="ARBA00022448"/>
    </source>
</evidence>
<dbReference type="PRINTS" id="PR00606">
    <property type="entry name" value="CYTCHROMECID"/>
</dbReference>